<keyword evidence="3" id="KW-1185">Reference proteome</keyword>
<evidence type="ECO:0000313" key="3">
    <source>
        <dbReference type="Proteomes" id="UP001623348"/>
    </source>
</evidence>
<accession>A0ABC9XF32</accession>
<evidence type="ECO:0000256" key="1">
    <source>
        <dbReference type="SAM" id="MobiDB-lite"/>
    </source>
</evidence>
<dbReference type="EMBL" id="BAAFJT010000015">
    <property type="protein sequence ID" value="GAB0196286.1"/>
    <property type="molecule type" value="Genomic_DNA"/>
</dbReference>
<evidence type="ECO:0000313" key="2">
    <source>
        <dbReference type="EMBL" id="GAB0196286.1"/>
    </source>
</evidence>
<gene>
    <name evidence="2" type="ORF">GRJ2_002093900</name>
</gene>
<sequence>MEDPMPEQMETPEGSCGPMASRLLARPVAPWREKPTPEQKKDPADPFSDDEKERHKVEALARKFEEKYERGSETARESVGGGGGGRVPQRRRRKR</sequence>
<feature type="region of interest" description="Disordered" evidence="1">
    <location>
        <begin position="1"/>
        <end position="95"/>
    </location>
</feature>
<proteinExistence type="predicted"/>
<reference evidence="2 3" key="1">
    <citation type="submission" date="2024-06" db="EMBL/GenBank/DDBJ databases">
        <title>The draft genome of Grus japonensis, version 3.</title>
        <authorList>
            <person name="Nabeshima K."/>
            <person name="Suzuki S."/>
            <person name="Onuma M."/>
        </authorList>
    </citation>
    <scope>NUCLEOTIDE SEQUENCE [LARGE SCALE GENOMIC DNA]</scope>
    <source>
        <strain evidence="2 3">451A</strain>
    </source>
</reference>
<protein>
    <submittedName>
        <fullName evidence="2">Ubinuclein-1-like</fullName>
    </submittedName>
</protein>
<dbReference type="AlphaFoldDB" id="A0ABC9XF32"/>
<organism evidence="2 3">
    <name type="scientific">Grus japonensis</name>
    <name type="common">Japanese crane</name>
    <name type="synonym">Red-crowned crane</name>
    <dbReference type="NCBI Taxonomy" id="30415"/>
    <lineage>
        <taxon>Eukaryota</taxon>
        <taxon>Metazoa</taxon>
        <taxon>Chordata</taxon>
        <taxon>Craniata</taxon>
        <taxon>Vertebrata</taxon>
        <taxon>Euteleostomi</taxon>
        <taxon>Archelosauria</taxon>
        <taxon>Archosauria</taxon>
        <taxon>Dinosauria</taxon>
        <taxon>Saurischia</taxon>
        <taxon>Theropoda</taxon>
        <taxon>Coelurosauria</taxon>
        <taxon>Aves</taxon>
        <taxon>Neognathae</taxon>
        <taxon>Neoaves</taxon>
        <taxon>Gruiformes</taxon>
        <taxon>Gruidae</taxon>
        <taxon>Grus</taxon>
    </lineage>
</organism>
<dbReference type="Proteomes" id="UP001623348">
    <property type="component" value="Unassembled WGS sequence"/>
</dbReference>
<feature type="compositionally biased region" description="Basic and acidic residues" evidence="1">
    <location>
        <begin position="31"/>
        <end position="76"/>
    </location>
</feature>
<name>A0ABC9XF32_GRUJA</name>
<comment type="caution">
    <text evidence="2">The sequence shown here is derived from an EMBL/GenBank/DDBJ whole genome shotgun (WGS) entry which is preliminary data.</text>
</comment>